<dbReference type="HOGENOM" id="CLU_030006_3_5_9"/>
<keyword evidence="3" id="KW-1185">Reference proteome</keyword>
<dbReference type="OrthoDB" id="384721at2"/>
<dbReference type="Proteomes" id="UP000006294">
    <property type="component" value="Chromosome"/>
</dbReference>
<accession>K0J535</accession>
<evidence type="ECO:0000313" key="3">
    <source>
        <dbReference type="Proteomes" id="UP000006294"/>
    </source>
</evidence>
<feature type="domain" description="GP-PDE" evidence="1">
    <location>
        <begin position="2"/>
        <end position="243"/>
    </location>
</feature>
<evidence type="ECO:0000313" key="2">
    <source>
        <dbReference type="EMBL" id="BAM48522.1"/>
    </source>
</evidence>
<dbReference type="PANTHER" id="PTHR46211:SF1">
    <property type="entry name" value="GLYCEROPHOSPHODIESTER PHOSPHODIESTERASE, CYTOPLASMIC"/>
    <property type="match status" value="1"/>
</dbReference>
<dbReference type="InterPro" id="IPR030395">
    <property type="entry name" value="GP_PDE_dom"/>
</dbReference>
<dbReference type="Pfam" id="PF03009">
    <property type="entry name" value="GDPD"/>
    <property type="match status" value="1"/>
</dbReference>
<dbReference type="EMBL" id="AP012050">
    <property type="protein sequence ID" value="BAM48522.1"/>
    <property type="molecule type" value="Genomic_DNA"/>
</dbReference>
<dbReference type="SUPFAM" id="SSF51695">
    <property type="entry name" value="PLC-like phosphodiesterases"/>
    <property type="match status" value="1"/>
</dbReference>
<protein>
    <submittedName>
        <fullName evidence="2">Glycerophosphoryl diester phosphodiesterase</fullName>
        <ecNumber evidence="2">3.1.4.46</ecNumber>
    </submittedName>
</protein>
<dbReference type="STRING" id="698758.AXY_23900"/>
<sequence length="251" mass="28919">MTKVFGHRGSKGYFPENTLLSFHEAIRAGVDGIELDVHLTKDRQLVVIHDATVDRTFDGSGYVKDFNLVDLKRLKLNQSFKSFTHYQSTWDLERIPTLEEALEIFALAKIDLNIELKTTQFDYPGIEEMVISCVKQYAPSLNVIYSSFHLPTLARLRACDPNCNIGFLVEQPIPLLQDYLKQFQLNKIHLDKSLIKHIKMTSDISMQDIKVWTVNKTSELIYFLNKEVDTIITDFPDRALQIRHELKANSS</sequence>
<evidence type="ECO:0000259" key="1">
    <source>
        <dbReference type="PROSITE" id="PS51704"/>
    </source>
</evidence>
<gene>
    <name evidence="2" type="primary">glpQ</name>
    <name evidence="2" type="ordered locus">AXY_23900</name>
</gene>
<dbReference type="KEGG" id="axl:AXY_23900"/>
<dbReference type="GO" id="GO:0008889">
    <property type="term" value="F:glycerophosphodiester phosphodiesterase activity"/>
    <property type="evidence" value="ECO:0007669"/>
    <property type="project" value="UniProtKB-EC"/>
</dbReference>
<dbReference type="PANTHER" id="PTHR46211">
    <property type="entry name" value="GLYCEROPHOSPHORYL DIESTER PHOSPHODIESTERASE"/>
    <property type="match status" value="1"/>
</dbReference>
<dbReference type="AlphaFoldDB" id="K0J535"/>
<dbReference type="PROSITE" id="PS51704">
    <property type="entry name" value="GP_PDE"/>
    <property type="match status" value="1"/>
</dbReference>
<proteinExistence type="predicted"/>
<dbReference type="InterPro" id="IPR017946">
    <property type="entry name" value="PLC-like_Pdiesterase_TIM-brl"/>
</dbReference>
<name>K0J535_AMPXN</name>
<organism evidence="2 3">
    <name type="scientific">Amphibacillus xylanus (strain ATCC 51415 / DSM 6626 / JCM 7361 / LMG 17667 / NBRC 15112 / Ep01)</name>
    <dbReference type="NCBI Taxonomy" id="698758"/>
    <lineage>
        <taxon>Bacteria</taxon>
        <taxon>Bacillati</taxon>
        <taxon>Bacillota</taxon>
        <taxon>Bacilli</taxon>
        <taxon>Bacillales</taxon>
        <taxon>Bacillaceae</taxon>
        <taxon>Amphibacillus</taxon>
    </lineage>
</organism>
<dbReference type="eggNOG" id="COG0584">
    <property type="taxonomic scope" value="Bacteria"/>
</dbReference>
<dbReference type="GO" id="GO:0006629">
    <property type="term" value="P:lipid metabolic process"/>
    <property type="evidence" value="ECO:0007669"/>
    <property type="project" value="InterPro"/>
</dbReference>
<keyword evidence="2" id="KW-0378">Hydrolase</keyword>
<reference evidence="2 3" key="1">
    <citation type="submission" date="2011-01" db="EMBL/GenBank/DDBJ databases">
        <title>Whole genome sequence of Amphibacillus xylinus NBRC 15112.</title>
        <authorList>
            <person name="Nakazawa H."/>
            <person name="Katano Y."/>
            <person name="Nakamura S."/>
            <person name="Sasagawa M."/>
            <person name="Fukada J."/>
            <person name="Arai T."/>
            <person name="Sasakura N."/>
            <person name="Mochizuki D."/>
            <person name="Hosoyama A."/>
            <person name="Harada K."/>
            <person name="Horikawa H."/>
            <person name="Kato Y."/>
            <person name="Harada T."/>
            <person name="Sasaki K."/>
            <person name="Sekiguchi M."/>
            <person name="Hodoyama M."/>
            <person name="Nishiko R."/>
            <person name="Narita H."/>
            <person name="Hanamaki A."/>
            <person name="Hata C."/>
            <person name="Konno Y."/>
            <person name="Niimura Y."/>
            <person name="Yamazaki S."/>
            <person name="Fujita N."/>
        </authorList>
    </citation>
    <scope>NUCLEOTIDE SEQUENCE [LARGE SCALE GENOMIC DNA]</scope>
    <source>
        <strain evidence="3">ATCC 51415 / DSM 6626 / JCM 7361 / LMG 17667 / NBRC 15112 / Ep01</strain>
    </source>
</reference>
<dbReference type="RefSeq" id="WP_015011100.1">
    <property type="nucleotide sequence ID" value="NC_018704.1"/>
</dbReference>
<dbReference type="EC" id="3.1.4.46" evidence="2"/>
<dbReference type="PATRIC" id="fig|698758.3.peg.2396"/>
<dbReference type="Gene3D" id="3.20.20.190">
    <property type="entry name" value="Phosphatidylinositol (PI) phosphodiesterase"/>
    <property type="match status" value="1"/>
</dbReference>